<sequence>MEHDALKAKSPLHKRIGRGLLAITMKKYILLTSMNYGTERRRRTHRIELRRCWTSPSKEAKGLAKWTSESGKERANREIEDYSCQRKRVEDEEKK</sequence>
<evidence type="ECO:0000313" key="2">
    <source>
        <dbReference type="Proteomes" id="UP000095282"/>
    </source>
</evidence>
<proteinExistence type="predicted"/>
<evidence type="ECO:0000313" key="3">
    <source>
        <dbReference type="WBParaSite" id="Csp11.Scaffold629.g13746.t1"/>
    </source>
</evidence>
<dbReference type="WBParaSite" id="Csp11.Scaffold629.g13746.t1">
    <property type="protein sequence ID" value="Csp11.Scaffold629.g13746.t1"/>
    <property type="gene ID" value="Csp11.Scaffold629.g13746"/>
</dbReference>
<keyword evidence="2" id="KW-1185">Reference proteome</keyword>
<feature type="compositionally biased region" description="Basic and acidic residues" evidence="1">
    <location>
        <begin position="70"/>
        <end position="95"/>
    </location>
</feature>
<feature type="region of interest" description="Disordered" evidence="1">
    <location>
        <begin position="57"/>
        <end position="95"/>
    </location>
</feature>
<protein>
    <submittedName>
        <fullName evidence="3">Uncharacterized protein</fullName>
    </submittedName>
</protein>
<accession>A0A1I7U0X0</accession>
<dbReference type="Proteomes" id="UP000095282">
    <property type="component" value="Unplaced"/>
</dbReference>
<dbReference type="AlphaFoldDB" id="A0A1I7U0X0"/>
<evidence type="ECO:0000256" key="1">
    <source>
        <dbReference type="SAM" id="MobiDB-lite"/>
    </source>
</evidence>
<reference evidence="3" key="1">
    <citation type="submission" date="2016-11" db="UniProtKB">
        <authorList>
            <consortium name="WormBaseParasite"/>
        </authorList>
    </citation>
    <scope>IDENTIFICATION</scope>
</reference>
<organism evidence="2 3">
    <name type="scientific">Caenorhabditis tropicalis</name>
    <dbReference type="NCBI Taxonomy" id="1561998"/>
    <lineage>
        <taxon>Eukaryota</taxon>
        <taxon>Metazoa</taxon>
        <taxon>Ecdysozoa</taxon>
        <taxon>Nematoda</taxon>
        <taxon>Chromadorea</taxon>
        <taxon>Rhabditida</taxon>
        <taxon>Rhabditina</taxon>
        <taxon>Rhabditomorpha</taxon>
        <taxon>Rhabditoidea</taxon>
        <taxon>Rhabditidae</taxon>
        <taxon>Peloderinae</taxon>
        <taxon>Caenorhabditis</taxon>
    </lineage>
</organism>
<name>A0A1I7U0X0_9PELO</name>